<dbReference type="GO" id="GO:0009693">
    <property type="term" value="P:ethylene biosynthetic process"/>
    <property type="evidence" value="ECO:0007669"/>
    <property type="project" value="UniProtKB-KW"/>
</dbReference>
<evidence type="ECO:0000313" key="12">
    <source>
        <dbReference type="EMBL" id="TKD00752.1"/>
    </source>
</evidence>
<dbReference type="OrthoDB" id="21825at2"/>
<comment type="caution">
    <text evidence="12">The sequence shown here is derived from an EMBL/GenBank/DDBJ whole genome shotgun (WGS) entry which is preliminary data.</text>
</comment>
<dbReference type="InterPro" id="IPR005123">
    <property type="entry name" value="Oxoglu/Fe-dep_dioxygenase_dom"/>
</dbReference>
<dbReference type="PRINTS" id="PR00682">
    <property type="entry name" value="IPNSYNTHASE"/>
</dbReference>
<dbReference type="AlphaFoldDB" id="A0A4U1J162"/>
<evidence type="ECO:0000256" key="6">
    <source>
        <dbReference type="ARBA" id="ARBA00031011"/>
    </source>
</evidence>
<proteinExistence type="inferred from homology"/>
<feature type="domain" description="Fe2OG dioxygenase" evidence="11">
    <location>
        <begin position="174"/>
        <end position="274"/>
    </location>
</feature>
<evidence type="ECO:0000256" key="9">
    <source>
        <dbReference type="ARBA" id="ARBA00049359"/>
    </source>
</evidence>
<keyword evidence="10" id="KW-0560">Oxidoreductase</keyword>
<dbReference type="InterPro" id="IPR027443">
    <property type="entry name" value="IPNS-like_sf"/>
</dbReference>
<sequence>MRPDLSAVPIVDLAPLVHGGPDKRSAARAIDEACRGSGFFYVVGHGVDEALAARIDALCRAFFAQDLDRKLEIRMEKAGRAWRGYFPVGGELTSGKPDIKEGIYFGAEHGDDHPRVRAGLPLHGNNLFPDLPGFREAVLAWMAEMTRLGHVILEGMALGLGLPASYFAEHYTADPTILFRAFHYPPPHDASEGWGVGEHTDYGLLTILRQDDAGGLQVKSGGLWIEAPPVPGSFVCNIGDMLDRMTGGQYRSTPHRVHNRSGRNRISLPFFFDPGWDAKIQAIDMGRADGRAGERWDHQDVHEFRGTYGQWLLGKVAKVFPELGRTAGVT</sequence>
<dbReference type="SUPFAM" id="SSF51197">
    <property type="entry name" value="Clavaminate synthase-like"/>
    <property type="match status" value="1"/>
</dbReference>
<comment type="pathway">
    <text evidence="1">Alkene biosynthesis; ethylene biosynthesis via 2-oxoglutarate.</text>
</comment>
<evidence type="ECO:0000256" key="8">
    <source>
        <dbReference type="ARBA" id="ARBA00047725"/>
    </source>
</evidence>
<dbReference type="RefSeq" id="WP_136933105.1">
    <property type="nucleotide sequence ID" value="NZ_SSMQ01000044.1"/>
</dbReference>
<comment type="catalytic activity">
    <reaction evidence="9">
        <text>L-arginine + 2-oxoglutarate + O2 = guanidine + L-glutamate 5-semialdehyde + succinate + CO2</text>
        <dbReference type="Rhea" id="RHEA:31535"/>
        <dbReference type="ChEBI" id="CHEBI:15379"/>
        <dbReference type="ChEBI" id="CHEBI:16526"/>
        <dbReference type="ChEBI" id="CHEBI:16810"/>
        <dbReference type="ChEBI" id="CHEBI:30031"/>
        <dbReference type="ChEBI" id="CHEBI:30087"/>
        <dbReference type="ChEBI" id="CHEBI:32682"/>
        <dbReference type="ChEBI" id="CHEBI:58066"/>
        <dbReference type="EC" id="1.14.20.7"/>
    </reaction>
</comment>
<protein>
    <recommendedName>
        <fullName evidence="4">2-oxoglutarate-dependent ethylene/succinate-forming enzyme</fullName>
        <ecNumber evidence="3">1.13.12.19</ecNumber>
        <ecNumber evidence="2">1.14.20.7</ecNumber>
    </recommendedName>
    <alternativeName>
        <fullName evidence="6">2-oxoglutarate dioxygenase (ethylene-forming)</fullName>
    </alternativeName>
    <alternativeName>
        <fullName evidence="7">2-oxoglutarate/L-arginine monooxygenase/decarboxylase (succinate-forming)</fullName>
    </alternativeName>
</protein>
<dbReference type="EC" id="1.13.12.19" evidence="3"/>
<dbReference type="PANTHER" id="PTHR47990">
    <property type="entry name" value="2-OXOGLUTARATE (2OG) AND FE(II)-DEPENDENT OXYGENASE SUPERFAMILY PROTEIN-RELATED"/>
    <property type="match status" value="1"/>
</dbReference>
<evidence type="ECO:0000256" key="7">
    <source>
        <dbReference type="ARBA" id="ARBA00031282"/>
    </source>
</evidence>
<dbReference type="Gene3D" id="2.60.120.330">
    <property type="entry name" value="B-lactam Antibiotic, Isopenicillin N Synthase, Chain"/>
    <property type="match status" value="1"/>
</dbReference>
<reference evidence="12 13" key="1">
    <citation type="submission" date="2019-04" db="EMBL/GenBank/DDBJ databases">
        <authorList>
            <person name="Li Y."/>
            <person name="Wang J."/>
        </authorList>
    </citation>
    <scope>NUCLEOTIDE SEQUENCE [LARGE SCALE GENOMIC DNA]</scope>
    <source>
        <strain evidence="12 13">DSM 14668</strain>
    </source>
</reference>
<dbReference type="InterPro" id="IPR044861">
    <property type="entry name" value="IPNS-like_FE2OG_OXY"/>
</dbReference>
<dbReference type="InterPro" id="IPR026992">
    <property type="entry name" value="DIOX_N"/>
</dbReference>
<evidence type="ECO:0000256" key="5">
    <source>
        <dbReference type="ARBA" id="ARBA00022666"/>
    </source>
</evidence>
<dbReference type="Pfam" id="PF14226">
    <property type="entry name" value="DIOX_N"/>
    <property type="match status" value="1"/>
</dbReference>
<evidence type="ECO:0000256" key="1">
    <source>
        <dbReference type="ARBA" id="ARBA00004767"/>
    </source>
</evidence>
<dbReference type="InterPro" id="IPR050231">
    <property type="entry name" value="Iron_ascorbate_oxido_reductase"/>
</dbReference>
<gene>
    <name evidence="12" type="ORF">E8A74_33030</name>
</gene>
<organism evidence="12 13">
    <name type="scientific">Polyangium fumosum</name>
    <dbReference type="NCBI Taxonomy" id="889272"/>
    <lineage>
        <taxon>Bacteria</taxon>
        <taxon>Pseudomonadati</taxon>
        <taxon>Myxococcota</taxon>
        <taxon>Polyangia</taxon>
        <taxon>Polyangiales</taxon>
        <taxon>Polyangiaceae</taxon>
        <taxon>Polyangium</taxon>
    </lineage>
</organism>
<evidence type="ECO:0000256" key="10">
    <source>
        <dbReference type="RuleBase" id="RU003682"/>
    </source>
</evidence>
<dbReference type="GO" id="GO:0102276">
    <property type="term" value="F:2-oxoglutarate oxygenase/decarboxylase (ethylene-forming) activity"/>
    <property type="evidence" value="ECO:0007669"/>
    <property type="project" value="UniProtKB-EC"/>
</dbReference>
<evidence type="ECO:0000256" key="2">
    <source>
        <dbReference type="ARBA" id="ARBA00012293"/>
    </source>
</evidence>
<keyword evidence="13" id="KW-1185">Reference proteome</keyword>
<accession>A0A4U1J162</accession>
<dbReference type="EMBL" id="SSMQ01000044">
    <property type="protein sequence ID" value="TKD00752.1"/>
    <property type="molecule type" value="Genomic_DNA"/>
</dbReference>
<evidence type="ECO:0000256" key="4">
    <source>
        <dbReference type="ARBA" id="ARBA00019045"/>
    </source>
</evidence>
<dbReference type="GO" id="GO:0046872">
    <property type="term" value="F:metal ion binding"/>
    <property type="evidence" value="ECO:0007669"/>
    <property type="project" value="UniProtKB-KW"/>
</dbReference>
<dbReference type="EC" id="1.14.20.7" evidence="2"/>
<name>A0A4U1J162_9BACT</name>
<evidence type="ECO:0000256" key="3">
    <source>
        <dbReference type="ARBA" id="ARBA00012531"/>
    </source>
</evidence>
<dbReference type="Pfam" id="PF03171">
    <property type="entry name" value="2OG-FeII_Oxy"/>
    <property type="match status" value="1"/>
</dbReference>
<keyword evidence="5" id="KW-0266">Ethylene biosynthesis</keyword>
<keyword evidence="10" id="KW-0408">Iron</keyword>
<evidence type="ECO:0000313" key="13">
    <source>
        <dbReference type="Proteomes" id="UP000309215"/>
    </source>
</evidence>
<comment type="similarity">
    <text evidence="10">Belongs to the iron/ascorbate-dependent oxidoreductase family.</text>
</comment>
<keyword evidence="10" id="KW-0479">Metal-binding</keyword>
<dbReference type="Proteomes" id="UP000309215">
    <property type="component" value="Unassembled WGS sequence"/>
</dbReference>
<evidence type="ECO:0000259" key="11">
    <source>
        <dbReference type="PROSITE" id="PS51471"/>
    </source>
</evidence>
<comment type="catalytic activity">
    <reaction evidence="8">
        <text>2-oxoglutarate + O2 + 2 H(+) = ethene + 3 CO2 + H2O</text>
        <dbReference type="Rhea" id="RHEA:31523"/>
        <dbReference type="ChEBI" id="CHEBI:15377"/>
        <dbReference type="ChEBI" id="CHEBI:15378"/>
        <dbReference type="ChEBI" id="CHEBI:15379"/>
        <dbReference type="ChEBI" id="CHEBI:16526"/>
        <dbReference type="ChEBI" id="CHEBI:16810"/>
        <dbReference type="ChEBI" id="CHEBI:18153"/>
        <dbReference type="EC" id="1.13.12.19"/>
    </reaction>
</comment>
<dbReference type="PROSITE" id="PS51471">
    <property type="entry name" value="FE2OG_OXY"/>
    <property type="match status" value="1"/>
</dbReference>